<dbReference type="Pfam" id="PF08550">
    <property type="entry name" value="GATA_AreA"/>
    <property type="match status" value="1"/>
</dbReference>
<keyword evidence="4" id="KW-1185">Reference proteome</keyword>
<evidence type="ECO:0000259" key="2">
    <source>
        <dbReference type="Pfam" id="PF08550"/>
    </source>
</evidence>
<feature type="compositionally biased region" description="Low complexity" evidence="1">
    <location>
        <begin position="449"/>
        <end position="492"/>
    </location>
</feature>
<dbReference type="PANTHER" id="PTHR28051:SF1">
    <property type="entry name" value="PROTEIN MTL1-RELATED"/>
    <property type="match status" value="1"/>
</dbReference>
<dbReference type="Proteomes" id="UP000007148">
    <property type="component" value="Unassembled WGS sequence"/>
</dbReference>
<feature type="compositionally biased region" description="Acidic residues" evidence="1">
    <location>
        <begin position="343"/>
        <end position="353"/>
    </location>
</feature>
<feature type="region of interest" description="Disordered" evidence="1">
    <location>
        <begin position="259"/>
        <end position="308"/>
    </location>
</feature>
<feature type="domain" description="Nitrogen regulatory protein areA GATA-like" evidence="2">
    <location>
        <begin position="45"/>
        <end position="70"/>
    </location>
</feature>
<evidence type="ECO:0000256" key="1">
    <source>
        <dbReference type="SAM" id="MobiDB-lite"/>
    </source>
</evidence>
<dbReference type="InterPro" id="IPR052292">
    <property type="entry name" value="Glucose_repression_reg"/>
</dbReference>
<dbReference type="AlphaFoldDB" id="G4T850"/>
<sequence length="579" mass="62697">MSHPTTPTVHHHPGLVDDADLHESARIQVDYLSHKWQEADVWHTWRNMTRQKNDIANGVRLENASWRTWWQKRLKLKTVNPQKLNWLKDSDVTWLYGPLHQAPTPIPPPKNATFEEKLSSIPPLPKGRKPILKKRTLAEVLVLGLAKTNNLTNEPPPADELKELDIDSRGTKGPEERDRIMLLHTKSDTNLLRPALQQPSLPSDSETASRRRPGRMALDRSSFSMSNKASPSPPPHEHEGATKKRVGFNTFVAQCIAIAPGERNSSDDDSGDDALSMKSGGSTSHGSHHGSHRPSMSRSNSHSSARSEPLIIAPMAPTLLKETIGDESCMSPLIYQPTKTPFDDSESSDDSDFDTPPVPPPKIVTLPASTPDVATTATAQGDLGGDEYNVSSKKRKLSAGETPPARRQFKESQEAPATVSTNMPTESTKDSLLAVASTEEDTRGRTLHRTSSSSSLNERSRSRNGNSPLGGHSPESSRASSNSTRVSSAEVSLTVHSGRAVTMTDPRPAAIPEETTTTIQDVDTPMTDGQKPAPKAELQAKSSPKLEPSGFVDKAVANAKGLIGSLLPSGSGASKRGTL</sequence>
<dbReference type="GO" id="GO:0007039">
    <property type="term" value="P:protein catabolic process in the vacuole"/>
    <property type="evidence" value="ECO:0007669"/>
    <property type="project" value="TreeGrafter"/>
</dbReference>
<comment type="caution">
    <text evidence="3">The sequence shown here is derived from an EMBL/GenBank/DDBJ whole genome shotgun (WGS) entry which is preliminary data.</text>
</comment>
<dbReference type="GO" id="GO:0042149">
    <property type="term" value="P:cellular response to glucose starvation"/>
    <property type="evidence" value="ECO:0007669"/>
    <property type="project" value="TreeGrafter"/>
</dbReference>
<feature type="region of interest" description="Disordered" evidence="1">
    <location>
        <begin position="331"/>
        <end position="547"/>
    </location>
</feature>
<dbReference type="InParanoid" id="G4T850"/>
<proteinExistence type="predicted"/>
<dbReference type="eggNOG" id="ENOG502QSII">
    <property type="taxonomic scope" value="Eukaryota"/>
</dbReference>
<dbReference type="STRING" id="1109443.G4T850"/>
<evidence type="ECO:0000313" key="4">
    <source>
        <dbReference type="Proteomes" id="UP000007148"/>
    </source>
</evidence>
<dbReference type="InterPro" id="IPR013860">
    <property type="entry name" value="AreA_GATA"/>
</dbReference>
<dbReference type="PANTHER" id="PTHR28051">
    <property type="entry name" value="PROTEIN MTL1-RELATED"/>
    <property type="match status" value="1"/>
</dbReference>
<dbReference type="HOGENOM" id="CLU_471001_0_0_1"/>
<reference evidence="3 4" key="1">
    <citation type="journal article" date="2011" name="PLoS Pathog.">
        <title>Endophytic Life Strategies Decoded by Genome and Transcriptome Analyses of the Mutualistic Root Symbiont Piriformospora indica.</title>
        <authorList>
            <person name="Zuccaro A."/>
            <person name="Lahrmann U."/>
            <person name="Guldener U."/>
            <person name="Langen G."/>
            <person name="Pfiffi S."/>
            <person name="Biedenkopf D."/>
            <person name="Wong P."/>
            <person name="Samans B."/>
            <person name="Grimm C."/>
            <person name="Basiewicz M."/>
            <person name="Murat C."/>
            <person name="Martin F."/>
            <person name="Kogel K.H."/>
        </authorList>
    </citation>
    <scope>NUCLEOTIDE SEQUENCE [LARGE SCALE GENOMIC DNA]</scope>
    <source>
        <strain evidence="3 4">DSM 11827</strain>
    </source>
</reference>
<protein>
    <submittedName>
        <fullName evidence="3">Related to REG1-regulatory subunit for protein phosphatase Glc7p</fullName>
    </submittedName>
</protein>
<organism evidence="3 4">
    <name type="scientific">Serendipita indica (strain DSM 11827)</name>
    <name type="common">Root endophyte fungus</name>
    <name type="synonym">Piriformospora indica</name>
    <dbReference type="NCBI Taxonomy" id="1109443"/>
    <lineage>
        <taxon>Eukaryota</taxon>
        <taxon>Fungi</taxon>
        <taxon>Dikarya</taxon>
        <taxon>Basidiomycota</taxon>
        <taxon>Agaricomycotina</taxon>
        <taxon>Agaricomycetes</taxon>
        <taxon>Sebacinales</taxon>
        <taxon>Serendipitaceae</taxon>
        <taxon>Serendipita</taxon>
    </lineage>
</organism>
<feature type="region of interest" description="Disordered" evidence="1">
    <location>
        <begin position="149"/>
        <end position="242"/>
    </location>
</feature>
<dbReference type="OrthoDB" id="5563539at2759"/>
<feature type="compositionally biased region" description="Polar residues" evidence="1">
    <location>
        <begin position="221"/>
        <end position="230"/>
    </location>
</feature>
<name>G4T850_SERID</name>
<accession>G4T850</accession>
<feature type="compositionally biased region" description="Basic and acidic residues" evidence="1">
    <location>
        <begin position="159"/>
        <end position="187"/>
    </location>
</feature>
<feature type="compositionally biased region" description="Polar residues" evidence="1">
    <location>
        <begin position="197"/>
        <end position="206"/>
    </location>
</feature>
<evidence type="ECO:0000313" key="3">
    <source>
        <dbReference type="EMBL" id="CCA67493.1"/>
    </source>
</evidence>
<feature type="compositionally biased region" description="Low complexity" evidence="1">
    <location>
        <begin position="293"/>
        <end position="307"/>
    </location>
</feature>
<feature type="compositionally biased region" description="Low complexity" evidence="1">
    <location>
        <begin position="276"/>
        <end position="285"/>
    </location>
</feature>
<gene>
    <name evidence="3" type="ORF">PIIN_01322</name>
</gene>
<dbReference type="EMBL" id="CAFZ01000015">
    <property type="protein sequence ID" value="CCA67493.1"/>
    <property type="molecule type" value="Genomic_DNA"/>
</dbReference>
<dbReference type="GO" id="GO:0005773">
    <property type="term" value="C:vacuole"/>
    <property type="evidence" value="ECO:0007669"/>
    <property type="project" value="GOC"/>
</dbReference>